<dbReference type="Proteomes" id="UP000321353">
    <property type="component" value="Chromosome"/>
</dbReference>
<evidence type="ECO:0000313" key="13">
    <source>
        <dbReference type="Proteomes" id="UP000321353"/>
    </source>
</evidence>
<feature type="binding site" evidence="9">
    <location>
        <position position="325"/>
    </location>
    <ligand>
        <name>substrate</name>
    </ligand>
</feature>
<dbReference type="GO" id="GO:0003979">
    <property type="term" value="F:UDP-glucose 6-dehydrogenase activity"/>
    <property type="evidence" value="ECO:0007669"/>
    <property type="project" value="UniProtKB-EC"/>
</dbReference>
<feature type="binding site" evidence="10">
    <location>
        <position position="36"/>
    </location>
    <ligand>
        <name>NAD(+)</name>
        <dbReference type="ChEBI" id="CHEBI:57540"/>
    </ligand>
</feature>
<proteinExistence type="inferred from homology"/>
<dbReference type="PIRSF" id="PIRSF000124">
    <property type="entry name" value="UDPglc_GDPman_dh"/>
    <property type="match status" value="1"/>
</dbReference>
<dbReference type="UniPathway" id="UPA00038">
    <property type="reaction ID" value="UER00491"/>
</dbReference>
<dbReference type="Pfam" id="PF03721">
    <property type="entry name" value="UDPG_MGDP_dh_N"/>
    <property type="match status" value="1"/>
</dbReference>
<keyword evidence="5 7" id="KW-0520">NAD</keyword>
<evidence type="ECO:0000256" key="7">
    <source>
        <dbReference type="PIRNR" id="PIRNR000124"/>
    </source>
</evidence>
<dbReference type="PANTHER" id="PTHR43750">
    <property type="entry name" value="UDP-GLUCOSE 6-DEHYDROGENASE TUAD"/>
    <property type="match status" value="1"/>
</dbReference>
<feature type="active site" description="Nucleophile" evidence="8">
    <location>
        <position position="269"/>
    </location>
</feature>
<dbReference type="InterPro" id="IPR036220">
    <property type="entry name" value="UDP-Glc/GDP-Man_DH_C_sf"/>
</dbReference>
<dbReference type="KEGG" id="smam:Mal15_36880"/>
<dbReference type="GO" id="GO:0051287">
    <property type="term" value="F:NAD binding"/>
    <property type="evidence" value="ECO:0007669"/>
    <property type="project" value="InterPro"/>
</dbReference>
<dbReference type="InterPro" id="IPR028357">
    <property type="entry name" value="UDPglc_DH_bac"/>
</dbReference>
<dbReference type="InterPro" id="IPR014026">
    <property type="entry name" value="UDP-Glc/GDP-Man_DH_dimer"/>
</dbReference>
<feature type="binding site" evidence="10">
    <location>
        <position position="162"/>
    </location>
    <ligand>
        <name>NAD(+)</name>
        <dbReference type="ChEBI" id="CHEBI:57540"/>
    </ligand>
</feature>
<dbReference type="PANTHER" id="PTHR43750:SF1">
    <property type="entry name" value="GDP-MANNOSE 6-DEHYDROGENASE"/>
    <property type="match status" value="1"/>
</dbReference>
<evidence type="ECO:0000256" key="6">
    <source>
        <dbReference type="ARBA" id="ARBA00047473"/>
    </source>
</evidence>
<feature type="binding site" evidence="10">
    <location>
        <position position="87"/>
    </location>
    <ligand>
        <name>NAD(+)</name>
        <dbReference type="ChEBI" id="CHEBI:57540"/>
    </ligand>
</feature>
<evidence type="ECO:0000259" key="11">
    <source>
        <dbReference type="SMART" id="SM00984"/>
    </source>
</evidence>
<feature type="binding site" evidence="9">
    <location>
        <begin position="258"/>
        <end position="262"/>
    </location>
    <ligand>
        <name>substrate</name>
    </ligand>
</feature>
<dbReference type="RefSeq" id="WP_147868988.1">
    <property type="nucleotide sequence ID" value="NZ_CP036264.1"/>
</dbReference>
<comment type="pathway">
    <text evidence="1">Nucleotide-sugar biosynthesis; UDP-alpha-D-glucuronate biosynthesis; UDP-alpha-D-glucuronate from UDP-alpha-D-glucose: step 1/1.</text>
</comment>
<comment type="similarity">
    <text evidence="2 7">Belongs to the UDP-glucose/GDP-mannose dehydrogenase family.</text>
</comment>
<feature type="binding site" evidence="10">
    <location>
        <position position="332"/>
    </location>
    <ligand>
        <name>NAD(+)</name>
        <dbReference type="ChEBI" id="CHEBI:57540"/>
    </ligand>
</feature>
<feature type="domain" description="UDP-glucose/GDP-mannose dehydrogenase C-terminal" evidence="11">
    <location>
        <begin position="318"/>
        <end position="424"/>
    </location>
</feature>
<dbReference type="InterPro" id="IPR036291">
    <property type="entry name" value="NAD(P)-bd_dom_sf"/>
</dbReference>
<feature type="binding site" evidence="10">
    <location>
        <position position="126"/>
    </location>
    <ligand>
        <name>NAD(+)</name>
        <dbReference type="ChEBI" id="CHEBI:57540"/>
    </ligand>
</feature>
<evidence type="ECO:0000256" key="9">
    <source>
        <dbReference type="PIRSR" id="PIRSR500134-2"/>
    </source>
</evidence>
<evidence type="ECO:0000256" key="5">
    <source>
        <dbReference type="ARBA" id="ARBA00023027"/>
    </source>
</evidence>
<evidence type="ECO:0000256" key="1">
    <source>
        <dbReference type="ARBA" id="ARBA00004701"/>
    </source>
</evidence>
<dbReference type="InterPro" id="IPR014027">
    <property type="entry name" value="UDP-Glc/GDP-Man_DH_C"/>
</dbReference>
<keyword evidence="13" id="KW-1185">Reference proteome</keyword>
<evidence type="ECO:0000256" key="8">
    <source>
        <dbReference type="PIRSR" id="PIRSR500134-1"/>
    </source>
</evidence>
<dbReference type="Pfam" id="PF00984">
    <property type="entry name" value="UDPG_MGDP_dh"/>
    <property type="match status" value="1"/>
</dbReference>
<dbReference type="Gene3D" id="3.40.50.720">
    <property type="entry name" value="NAD(P)-binding Rossmann-like Domain"/>
    <property type="match status" value="2"/>
</dbReference>
<dbReference type="EC" id="1.1.1.22" evidence="3 7"/>
<reference evidence="12 13" key="1">
    <citation type="submission" date="2019-02" db="EMBL/GenBank/DDBJ databases">
        <title>Planctomycetal bacteria perform biofilm scaping via a novel small molecule.</title>
        <authorList>
            <person name="Jeske O."/>
            <person name="Boedeker C."/>
            <person name="Wiegand S."/>
            <person name="Breitling P."/>
            <person name="Kallscheuer N."/>
            <person name="Jogler M."/>
            <person name="Rohde M."/>
            <person name="Petersen J."/>
            <person name="Medema M.H."/>
            <person name="Surup F."/>
            <person name="Jogler C."/>
        </authorList>
    </citation>
    <scope>NUCLEOTIDE SEQUENCE [LARGE SCALE GENOMIC DNA]</scope>
    <source>
        <strain evidence="12 13">Mal15</strain>
    </source>
</reference>
<evidence type="ECO:0000313" key="12">
    <source>
        <dbReference type="EMBL" id="QEF99622.1"/>
    </source>
</evidence>
<evidence type="ECO:0000256" key="4">
    <source>
        <dbReference type="ARBA" id="ARBA00023002"/>
    </source>
</evidence>
<dbReference type="Pfam" id="PF03720">
    <property type="entry name" value="UDPG_MGDP_dh_C"/>
    <property type="match status" value="1"/>
</dbReference>
<dbReference type="SMART" id="SM00984">
    <property type="entry name" value="UDPG_MGDP_dh_C"/>
    <property type="match status" value="1"/>
</dbReference>
<keyword evidence="4 7" id="KW-0560">Oxidoreductase</keyword>
<organism evidence="12 13">
    <name type="scientific">Stieleria maiorica</name>
    <dbReference type="NCBI Taxonomy" id="2795974"/>
    <lineage>
        <taxon>Bacteria</taxon>
        <taxon>Pseudomonadati</taxon>
        <taxon>Planctomycetota</taxon>
        <taxon>Planctomycetia</taxon>
        <taxon>Pirellulales</taxon>
        <taxon>Pirellulaceae</taxon>
        <taxon>Stieleria</taxon>
    </lineage>
</organism>
<feature type="binding site" evidence="9">
    <location>
        <begin position="159"/>
        <end position="162"/>
    </location>
    <ligand>
        <name>substrate</name>
    </ligand>
</feature>
<dbReference type="NCBIfam" id="TIGR03026">
    <property type="entry name" value="NDP-sugDHase"/>
    <property type="match status" value="1"/>
</dbReference>
<sequence>MTRVAVFGMGYVGCVSAACLSRDGHSVIGVDIDPGKVESIASGRSPIFEPGLDELLKQQVDSGRLRATTDVAEAVSQSDVAMIAVGTPSEQDGMVSLKAVRAVLTSIGQTLADQDDRDYTIVLRSTLLPGILEDQLISCLESTGCALGAHVRVCNNPEFLRETTAIKDYDCPPFIVVGCQNPADADAVLDLYADLPGERVVTDCRTAAMVKYVCNAFHAAKIVFANEVGALASSMGADGQEVMKIACKDTQLNISPAYLRPGFAFGGSCLPKDVRALNRYAQAQALETNLLSSLLPSNEAHIRRALNVIKSQGCRRIGLVGLSFKAGTDDLRESPLVTLAETLLGQGYELRIYDPGVRVAKLMGTNLAYVDTRLPHLAALLVSEFEEVCSHAEYLILGTDVANEVDVPLALQNQVFDLRRDLVVANPQPVTP</sequence>
<evidence type="ECO:0000256" key="3">
    <source>
        <dbReference type="ARBA" id="ARBA00012954"/>
    </source>
</evidence>
<name>A0A5B9MEC9_9BACT</name>
<feature type="binding site" evidence="10">
    <location>
        <position position="31"/>
    </location>
    <ligand>
        <name>NAD(+)</name>
        <dbReference type="ChEBI" id="CHEBI:57540"/>
    </ligand>
</feature>
<dbReference type="Gene3D" id="1.20.5.170">
    <property type="match status" value="1"/>
</dbReference>
<dbReference type="SUPFAM" id="SSF48179">
    <property type="entry name" value="6-phosphogluconate dehydrogenase C-terminal domain-like"/>
    <property type="match status" value="1"/>
</dbReference>
<protein>
    <recommendedName>
        <fullName evidence="3 7">UDP-glucose 6-dehydrogenase</fullName>
        <ecNumber evidence="3 7">1.1.1.22</ecNumber>
    </recommendedName>
</protein>
<dbReference type="InterPro" id="IPR001732">
    <property type="entry name" value="UDP-Glc/GDP-Man_DH_N"/>
</dbReference>
<dbReference type="GO" id="GO:0006065">
    <property type="term" value="P:UDP-glucuronate biosynthetic process"/>
    <property type="evidence" value="ECO:0007669"/>
    <property type="project" value="UniProtKB-UniPathway"/>
</dbReference>
<dbReference type="SUPFAM" id="SSF52413">
    <property type="entry name" value="UDP-glucose/GDP-mannose dehydrogenase C-terminal domain"/>
    <property type="match status" value="1"/>
</dbReference>
<dbReference type="SUPFAM" id="SSF51735">
    <property type="entry name" value="NAD(P)-binding Rossmann-fold domains"/>
    <property type="match status" value="1"/>
</dbReference>
<feature type="binding site" evidence="9">
    <location>
        <position position="266"/>
    </location>
    <ligand>
        <name>substrate</name>
    </ligand>
</feature>
<dbReference type="PIRSF" id="PIRSF500134">
    <property type="entry name" value="UDPglc_DH_bac"/>
    <property type="match status" value="1"/>
</dbReference>
<gene>
    <name evidence="12" type="primary">algD</name>
    <name evidence="12" type="ORF">Mal15_36880</name>
</gene>
<accession>A0A5B9MEC9</accession>
<feature type="binding site" evidence="10">
    <location>
        <position position="272"/>
    </location>
    <ligand>
        <name>NAD(+)</name>
        <dbReference type="ChEBI" id="CHEBI:57540"/>
    </ligand>
</feature>
<dbReference type="EMBL" id="CP036264">
    <property type="protein sequence ID" value="QEF99622.1"/>
    <property type="molecule type" value="Genomic_DNA"/>
</dbReference>
<comment type="catalytic activity">
    <reaction evidence="6 7">
        <text>UDP-alpha-D-glucose + 2 NAD(+) + H2O = UDP-alpha-D-glucuronate + 2 NADH + 3 H(+)</text>
        <dbReference type="Rhea" id="RHEA:23596"/>
        <dbReference type="ChEBI" id="CHEBI:15377"/>
        <dbReference type="ChEBI" id="CHEBI:15378"/>
        <dbReference type="ChEBI" id="CHEBI:57540"/>
        <dbReference type="ChEBI" id="CHEBI:57945"/>
        <dbReference type="ChEBI" id="CHEBI:58052"/>
        <dbReference type="ChEBI" id="CHEBI:58885"/>
        <dbReference type="EC" id="1.1.1.22"/>
    </reaction>
</comment>
<evidence type="ECO:0000256" key="2">
    <source>
        <dbReference type="ARBA" id="ARBA00006601"/>
    </source>
</evidence>
<dbReference type="InterPro" id="IPR017476">
    <property type="entry name" value="UDP-Glc/GDP-Man"/>
</dbReference>
<feature type="binding site" evidence="9">
    <location>
        <position position="211"/>
    </location>
    <ligand>
        <name>substrate</name>
    </ligand>
</feature>
<dbReference type="GO" id="GO:0000271">
    <property type="term" value="P:polysaccharide biosynthetic process"/>
    <property type="evidence" value="ECO:0007669"/>
    <property type="project" value="InterPro"/>
</dbReference>
<dbReference type="AlphaFoldDB" id="A0A5B9MEC9"/>
<dbReference type="InterPro" id="IPR008927">
    <property type="entry name" value="6-PGluconate_DH-like_C_sf"/>
</dbReference>
<evidence type="ECO:0000256" key="10">
    <source>
        <dbReference type="PIRSR" id="PIRSR500134-3"/>
    </source>
</evidence>
<dbReference type="PROSITE" id="PS51257">
    <property type="entry name" value="PROKAR_LIPOPROTEIN"/>
    <property type="match status" value="1"/>
</dbReference>